<keyword evidence="4" id="KW-0547">Nucleotide-binding</keyword>
<dbReference type="Gramene" id="PUZ52210">
    <property type="protein sequence ID" value="PUZ52210"/>
    <property type="gene ID" value="GQ55_6G251900"/>
</dbReference>
<evidence type="ECO:0000259" key="12">
    <source>
        <dbReference type="Pfam" id="PF25019"/>
    </source>
</evidence>
<dbReference type="Pfam" id="PF23598">
    <property type="entry name" value="LRR_14"/>
    <property type="match status" value="1"/>
</dbReference>
<dbReference type="Gene3D" id="1.20.5.4130">
    <property type="match status" value="1"/>
</dbReference>
<dbReference type="InterPro" id="IPR056789">
    <property type="entry name" value="LRR_R13L1-DRL21"/>
</dbReference>
<dbReference type="Gene3D" id="1.10.10.10">
    <property type="entry name" value="Winged helix-like DNA-binding domain superfamily/Winged helix DNA-binding domain"/>
    <property type="match status" value="1"/>
</dbReference>
<proteinExistence type="inferred from homology"/>
<dbReference type="PANTHER" id="PTHR36766:SF56">
    <property type="match status" value="1"/>
</dbReference>
<dbReference type="GO" id="GO:0042742">
    <property type="term" value="P:defense response to bacterium"/>
    <property type="evidence" value="ECO:0007669"/>
    <property type="project" value="UniProtKB-ARBA"/>
</dbReference>
<dbReference type="SUPFAM" id="SSF52047">
    <property type="entry name" value="RNI-like"/>
    <property type="match status" value="1"/>
</dbReference>
<dbReference type="SUPFAM" id="SSF52540">
    <property type="entry name" value="P-loop containing nucleoside triphosphate hydrolases"/>
    <property type="match status" value="1"/>
</dbReference>
<keyword evidence="7" id="KW-0175">Coiled coil</keyword>
<dbReference type="EMBL" id="CM009754">
    <property type="protein sequence ID" value="PUZ52210.1"/>
    <property type="molecule type" value="Genomic_DNA"/>
</dbReference>
<evidence type="ECO:0000256" key="6">
    <source>
        <dbReference type="ARBA" id="ARBA00022840"/>
    </source>
</evidence>
<evidence type="ECO:0000259" key="9">
    <source>
        <dbReference type="Pfam" id="PF18052"/>
    </source>
</evidence>
<comment type="similarity">
    <text evidence="1">Belongs to the disease resistance NB-LRR family.</text>
</comment>
<evidence type="ECO:0000313" key="13">
    <source>
        <dbReference type="EMBL" id="PUZ52210.1"/>
    </source>
</evidence>
<dbReference type="SUPFAM" id="SSF52058">
    <property type="entry name" value="L domain-like"/>
    <property type="match status" value="1"/>
</dbReference>
<dbReference type="InterPro" id="IPR002182">
    <property type="entry name" value="NB-ARC"/>
</dbReference>
<evidence type="ECO:0000256" key="5">
    <source>
        <dbReference type="ARBA" id="ARBA00022821"/>
    </source>
</evidence>
<protein>
    <recommendedName>
        <fullName evidence="15">NB-ARC domain-containing protein</fullName>
    </recommendedName>
</protein>
<keyword evidence="3" id="KW-0677">Repeat</keyword>
<keyword evidence="6" id="KW-0067">ATP-binding</keyword>
<feature type="domain" description="R13L1/DRL21-like LRR repeat region" evidence="12">
    <location>
        <begin position="871"/>
        <end position="1007"/>
    </location>
</feature>
<feature type="domain" description="Disease resistance R13L4/SHOC-2-like LRR" evidence="11">
    <location>
        <begin position="1103"/>
        <end position="1237"/>
    </location>
</feature>
<dbReference type="InterPro" id="IPR038005">
    <property type="entry name" value="RX-like_CC"/>
</dbReference>
<dbReference type="InterPro" id="IPR027417">
    <property type="entry name" value="P-loop_NTPase"/>
</dbReference>
<dbReference type="PRINTS" id="PR00364">
    <property type="entry name" value="DISEASERSIST"/>
</dbReference>
<feature type="domain" description="NB-ARC" evidence="8">
    <location>
        <begin position="268"/>
        <end position="438"/>
    </location>
</feature>
<evidence type="ECO:0000256" key="4">
    <source>
        <dbReference type="ARBA" id="ARBA00022741"/>
    </source>
</evidence>
<dbReference type="GO" id="GO:0009626">
    <property type="term" value="P:plant-type hypersensitive response"/>
    <property type="evidence" value="ECO:0007669"/>
    <property type="project" value="UniProtKB-ARBA"/>
</dbReference>
<dbReference type="GO" id="GO:0002758">
    <property type="term" value="P:innate immune response-activating signaling pathway"/>
    <property type="evidence" value="ECO:0007669"/>
    <property type="project" value="UniProtKB-ARBA"/>
</dbReference>
<evidence type="ECO:0000256" key="3">
    <source>
        <dbReference type="ARBA" id="ARBA00022737"/>
    </source>
</evidence>
<feature type="domain" description="Disease resistance N-terminal" evidence="9">
    <location>
        <begin position="111"/>
        <end position="187"/>
    </location>
</feature>
<gene>
    <name evidence="13" type="ORF">GQ55_6G251900</name>
</gene>
<evidence type="ECO:0000313" key="14">
    <source>
        <dbReference type="Proteomes" id="UP000244336"/>
    </source>
</evidence>
<dbReference type="Pfam" id="PF25019">
    <property type="entry name" value="LRR_R13L1-DRL21"/>
    <property type="match status" value="1"/>
</dbReference>
<keyword evidence="5" id="KW-0611">Plant defense</keyword>
<dbReference type="InterPro" id="IPR041118">
    <property type="entry name" value="Rx_N"/>
</dbReference>
<dbReference type="OrthoDB" id="616692at2759"/>
<dbReference type="PANTHER" id="PTHR36766">
    <property type="entry name" value="PLANT BROAD-SPECTRUM MILDEW RESISTANCE PROTEIN RPW8"/>
    <property type="match status" value="1"/>
</dbReference>
<dbReference type="Gene3D" id="3.40.50.300">
    <property type="entry name" value="P-loop containing nucleotide triphosphate hydrolases"/>
    <property type="match status" value="1"/>
</dbReference>
<dbReference type="InterPro" id="IPR036388">
    <property type="entry name" value="WH-like_DNA-bd_sf"/>
</dbReference>
<evidence type="ECO:0000259" key="11">
    <source>
        <dbReference type="Pfam" id="PF23598"/>
    </source>
</evidence>
<dbReference type="CDD" id="cd14798">
    <property type="entry name" value="RX-CC_like"/>
    <property type="match status" value="1"/>
</dbReference>
<dbReference type="Proteomes" id="UP000244336">
    <property type="component" value="Chromosome 6"/>
</dbReference>
<accession>A0A2T7D9D2</accession>
<dbReference type="Pfam" id="PF18052">
    <property type="entry name" value="Rx_N"/>
    <property type="match status" value="1"/>
</dbReference>
<evidence type="ECO:0000256" key="2">
    <source>
        <dbReference type="ARBA" id="ARBA00022614"/>
    </source>
</evidence>
<evidence type="ECO:0000259" key="8">
    <source>
        <dbReference type="Pfam" id="PF00931"/>
    </source>
</evidence>
<dbReference type="Gene3D" id="3.80.10.10">
    <property type="entry name" value="Ribonuclease Inhibitor"/>
    <property type="match status" value="3"/>
</dbReference>
<dbReference type="GO" id="GO:0005524">
    <property type="term" value="F:ATP binding"/>
    <property type="evidence" value="ECO:0007669"/>
    <property type="project" value="UniProtKB-KW"/>
</dbReference>
<name>A0A2T7D9D2_9POAL</name>
<dbReference type="FunFam" id="1.10.10.10:FF:000322">
    <property type="entry name" value="Probable disease resistance protein At1g63360"/>
    <property type="match status" value="1"/>
</dbReference>
<feature type="domain" description="Disease resistance protein winged helix" evidence="10">
    <location>
        <begin position="525"/>
        <end position="596"/>
    </location>
</feature>
<sequence>MLLETSKKAAFTGSVCILSTLEVHQRLKGYRYCTCCRRRRRRSTICCVPAFSPGSFGNSCCAGSSSLTWHPNQSWSVCSCGGSKPETPSTRIPDKGENMVSMEAAVVTGILKVVGNKLAPLVIKEYRSVVGVKKDLQELQNLAMEINSWLEAQGDRAEGNWLKKLKDVTYDVDDVLDEFQLEAEKKYANADGGAMSRFRTKPKSFLLQCTAAWKIKDIKKRFAEIVNQRADINAIKNNIPDAHPARHTTVELLPLPNVDASSVIGRDREKHQIISKLVESKHQQKIKIVSIIGLGGSGKTTLAKLVFNDGNIIAKDFEVRLWVHVSQEFAVQKLVEKLFEAFAENKSDHHPLPHMSKRISEKLSEKRFLLVLDDVWTEDRIQWEELMAFLNGIAPGPGSTILLTTRSREVAVTVGSTDHFDLPLLSPNDSWQLFQQSIIMPATGWNFQFEEVGNQIVKKCGGLPLAIKVLACALTGKERIEEWTAMRDNSLLDAVGEENRLFACLKLSYFHLPSHLKPCFTICSLFPKGYMIDKERLIDQWIAHDMIGVEDGVDYFEYTAHKYFNSLVQRSFLQDVDENSYGRVKCRMHDLVHDLAQSILGDKISLVVPKEASSSTRSYRYFSLTKQTIHLLPKSLFQKARALYADKCEVDCKIFGMALKNARHLRSVTMDYVDKELVQAVILQVKNLKYLEISRQYGEEALPEAISDIWSLQALHLTYSDLLELPKSIGKLQKLRTLNLSHCEKLKCLPDSIVDCQMISSIDLCNCKQLTVLPSSIGRNKMLRVLRLGNTKMERLPSSITSLRNLECLDLHECRELVELPKDIGNLEKLHVLNLTKCEKLGGVPVGIGQLSWLQKLGLFALEEGEKFAGISELANLPRIGGELSIRGIYHGLDPEDAYAACLKQMTNLQGLDLRWRMKDEGEVNTEMEQAVLDGLEPPPGIKKLMISGYSGRQYASWMQNRVDGGVNGLPFFPFLRVMTLFKLPNLKHLHGLAELPCLEELVLRAMPCLETISGGPFPLLVKLLMCELPRLEEVWMVAERIMPDEKEGGGCSNSTPHVGQLRVGSCLSNLDIVKCPRLKVKPYLPSSLHKLLLAGRTEQLLQSSNFSQLKKLVVWGNGGLGSGRGWELLQPMTALELLEIQHSSDLIELPESLGNLKSLRSLQVFACSAIRMLPMSLGDLQSLQELTITICHCFVSFPQSIGRLTSLQVLKILLCDALQQLPECLGDLRSLRKLYLSGLPRLTCIPQFICHLTSLKELKIGRCPGIKSLPEGLKGLTTLQELDIRGCPDLARHCERGKGEGWHLISHIPRLRIGTGEA</sequence>
<organism evidence="13 14">
    <name type="scientific">Panicum hallii var. hallii</name>
    <dbReference type="NCBI Taxonomy" id="1504633"/>
    <lineage>
        <taxon>Eukaryota</taxon>
        <taxon>Viridiplantae</taxon>
        <taxon>Streptophyta</taxon>
        <taxon>Embryophyta</taxon>
        <taxon>Tracheophyta</taxon>
        <taxon>Spermatophyta</taxon>
        <taxon>Magnoliopsida</taxon>
        <taxon>Liliopsida</taxon>
        <taxon>Poales</taxon>
        <taxon>Poaceae</taxon>
        <taxon>PACMAD clade</taxon>
        <taxon>Panicoideae</taxon>
        <taxon>Panicodae</taxon>
        <taxon>Paniceae</taxon>
        <taxon>Panicinae</taxon>
        <taxon>Panicum</taxon>
        <taxon>Panicum sect. Panicum</taxon>
    </lineage>
</organism>
<dbReference type="InterPro" id="IPR032675">
    <property type="entry name" value="LRR_dom_sf"/>
</dbReference>
<evidence type="ECO:0008006" key="15">
    <source>
        <dbReference type="Google" id="ProtNLM"/>
    </source>
</evidence>
<reference evidence="13 14" key="1">
    <citation type="submission" date="2018-04" db="EMBL/GenBank/DDBJ databases">
        <title>WGS assembly of Panicum hallii var. hallii HAL2.</title>
        <authorList>
            <person name="Lovell J."/>
            <person name="Jenkins J."/>
            <person name="Lowry D."/>
            <person name="Mamidi S."/>
            <person name="Sreedasyam A."/>
            <person name="Weng X."/>
            <person name="Barry K."/>
            <person name="Bonette J."/>
            <person name="Campitelli B."/>
            <person name="Daum C."/>
            <person name="Gordon S."/>
            <person name="Gould B."/>
            <person name="Lipzen A."/>
            <person name="MacQueen A."/>
            <person name="Palacio-Mejia J."/>
            <person name="Plott C."/>
            <person name="Shakirov E."/>
            <person name="Shu S."/>
            <person name="Yoshinaga Y."/>
            <person name="Zane M."/>
            <person name="Rokhsar D."/>
            <person name="Grimwood J."/>
            <person name="Schmutz J."/>
            <person name="Juenger T."/>
        </authorList>
    </citation>
    <scope>NUCLEOTIDE SEQUENCE [LARGE SCALE GENOMIC DNA]</scope>
    <source>
        <strain evidence="14">cv. HAL2</strain>
    </source>
</reference>
<dbReference type="InterPro" id="IPR058922">
    <property type="entry name" value="WHD_DRP"/>
</dbReference>
<dbReference type="FunFam" id="3.40.50.300:FF:001091">
    <property type="entry name" value="Probable disease resistance protein At1g61300"/>
    <property type="match status" value="1"/>
</dbReference>
<dbReference type="InterPro" id="IPR042197">
    <property type="entry name" value="Apaf_helical"/>
</dbReference>
<dbReference type="GO" id="GO:0043531">
    <property type="term" value="F:ADP binding"/>
    <property type="evidence" value="ECO:0007669"/>
    <property type="project" value="InterPro"/>
</dbReference>
<keyword evidence="2" id="KW-0433">Leucine-rich repeat</keyword>
<evidence type="ECO:0000259" key="10">
    <source>
        <dbReference type="Pfam" id="PF23559"/>
    </source>
</evidence>
<dbReference type="Pfam" id="PF00931">
    <property type="entry name" value="NB-ARC"/>
    <property type="match status" value="1"/>
</dbReference>
<dbReference type="Pfam" id="PF23559">
    <property type="entry name" value="WHD_DRP"/>
    <property type="match status" value="1"/>
</dbReference>
<evidence type="ECO:0000256" key="7">
    <source>
        <dbReference type="ARBA" id="ARBA00023054"/>
    </source>
</evidence>
<keyword evidence="14" id="KW-1185">Reference proteome</keyword>
<dbReference type="InterPro" id="IPR055414">
    <property type="entry name" value="LRR_R13L4/SHOC2-like"/>
</dbReference>
<dbReference type="STRING" id="1504633.A0A2T7D9D2"/>
<evidence type="ECO:0000256" key="1">
    <source>
        <dbReference type="ARBA" id="ARBA00008894"/>
    </source>
</evidence>
<dbReference type="Gene3D" id="1.10.8.430">
    <property type="entry name" value="Helical domain of apoptotic protease-activating factors"/>
    <property type="match status" value="1"/>
</dbReference>